<dbReference type="Pfam" id="PF05860">
    <property type="entry name" value="TPS"/>
    <property type="match status" value="1"/>
</dbReference>
<name>A0A1U7I8A4_9CYAN</name>
<feature type="domain" description="Filamentous haemagglutinin FhaB/tRNA nuclease CdiA-like TPS" evidence="2">
    <location>
        <begin position="31"/>
        <end position="143"/>
    </location>
</feature>
<protein>
    <recommendedName>
        <fullName evidence="2">Filamentous haemagglutinin FhaB/tRNA nuclease CdiA-like TPS domain-containing protein</fullName>
    </recommendedName>
</protein>
<dbReference type="AlphaFoldDB" id="A0A1U7I8A4"/>
<accession>A0A1U7I8A4</accession>
<dbReference type="SUPFAM" id="SSF51126">
    <property type="entry name" value="Pectin lyase-like"/>
    <property type="match status" value="3"/>
</dbReference>
<comment type="caution">
    <text evidence="3">The sequence shown here is derived from an EMBL/GenBank/DDBJ whole genome shotgun (WGS) entry which is preliminary data.</text>
</comment>
<feature type="signal peptide" evidence="1">
    <location>
        <begin position="1"/>
        <end position="27"/>
    </location>
</feature>
<feature type="chain" id="PRO_5013046987" description="Filamentous haemagglutinin FhaB/tRNA nuclease CdiA-like TPS domain-containing protein" evidence="1">
    <location>
        <begin position="28"/>
        <end position="876"/>
    </location>
</feature>
<dbReference type="InterPro" id="IPR008638">
    <property type="entry name" value="FhaB/CdiA-like_TPS"/>
</dbReference>
<dbReference type="OrthoDB" id="502085at2"/>
<keyword evidence="1" id="KW-0732">Signal</keyword>
<gene>
    <name evidence="3" type="ORF">NIES2119_25560</name>
</gene>
<dbReference type="InterPro" id="IPR012334">
    <property type="entry name" value="Pectin_lyas_fold"/>
</dbReference>
<reference evidence="3 4" key="1">
    <citation type="submission" date="2016-11" db="EMBL/GenBank/DDBJ databases">
        <title>Draft Genome Sequences of Nine Cyanobacterial Strains from Diverse Habitats.</title>
        <authorList>
            <person name="Zhu T."/>
            <person name="Hou S."/>
            <person name="Lu X."/>
            <person name="Hess W.R."/>
        </authorList>
    </citation>
    <scope>NUCLEOTIDE SEQUENCE [LARGE SCALE GENOMIC DNA]</scope>
    <source>
        <strain evidence="3 4">IAM M-71</strain>
    </source>
</reference>
<proteinExistence type="predicted"/>
<evidence type="ECO:0000259" key="2">
    <source>
        <dbReference type="SMART" id="SM00912"/>
    </source>
</evidence>
<evidence type="ECO:0000313" key="3">
    <source>
        <dbReference type="EMBL" id="OKH32652.1"/>
    </source>
</evidence>
<dbReference type="SMART" id="SM00912">
    <property type="entry name" value="Haemagg_act"/>
    <property type="match status" value="1"/>
</dbReference>
<evidence type="ECO:0000256" key="1">
    <source>
        <dbReference type="SAM" id="SignalP"/>
    </source>
</evidence>
<dbReference type="NCBIfam" id="TIGR01901">
    <property type="entry name" value="adhes_NPXG"/>
    <property type="match status" value="1"/>
</dbReference>
<dbReference type="RefSeq" id="WP_073596316.1">
    <property type="nucleotide sequence ID" value="NZ_MRCE01000037.1"/>
</dbReference>
<sequence length="876" mass="91108">MKLRLCPFWLFNGSTVFFLYSSNPITAQIVPDATLPINSTVIQQGNISIIEGGTTAGTNLFHSFKSFSIPTDSSAVFNNVNNIQNIFSRVTGSSISNIDGLIRANGTANLFLINPNGIIFGQNAQLNIGGSFIASTASSIRFADGIEFSATNPQNSPLLTINVPIGLQFAANNQNQNASIIVQGIGNNLSINIAQENIINNRPIGLAVPSNKTLALVGGDITLVGGNLTAENGLIELGSVTPGSFVTLTPINTIWQLGYEKVKSFQNISLKQAASVDVSGSGGGSVQVQGRHVTISEGSAILSVTVGSNSGGTLKIGATESVELRNFGKDGKFPSRLTSQVEPKATGNGADVIIETGQLLLQNGAQVITLTSGAGKSGSLTVKASDSVRLIATWPLGSTDIASALYVVTYPNSTGEGGNLTIETGSLIIQDGAQISTPALGQAKGGNLTVRATNFIEAVGIQPNKIFSSGIGASAQPNSTGDGGDLIIETKRLTVRDGAQISSDTLGEGKAGTLTIKATDSIEVTGIVAGKEHDIPSGLLAKAYSKSTGDGGDLKIETGQLIVRNGATVTVQNDGIGKAGTLRVFAEQVKLFNQGSVKGDTNGGGGSIELKSPKIILRNSSITTNAKGGESGGDINIEARFLQLRDRSRITTNASGSNTTGGNINFNLNNGFLIAQENSDITANAEQSRGGKIAIEAEAIFGAVPRNRDELQVLLNTKNANLIDPKNLFTSDITAISQQGDPQLQGIITINTPDIDPNSGLVELSVNFVDPTQLIVTGCPANRGNSFTVTGRGGLPPLPNEPIRPNNTVLVDWVGDIQQETSRNSEVQRSISSNQKNMGIVEATGWVRDEEGKIILIVSAPSITTNSNSFTISSCP</sequence>
<dbReference type="EMBL" id="MRCE01000037">
    <property type="protein sequence ID" value="OKH32652.1"/>
    <property type="molecule type" value="Genomic_DNA"/>
</dbReference>
<dbReference type="Proteomes" id="UP000185860">
    <property type="component" value="Unassembled WGS sequence"/>
</dbReference>
<organism evidence="3 4">
    <name type="scientific">[Phormidium ambiguum] IAM M-71</name>
    <dbReference type="NCBI Taxonomy" id="454136"/>
    <lineage>
        <taxon>Bacteria</taxon>
        <taxon>Bacillati</taxon>
        <taxon>Cyanobacteriota</taxon>
        <taxon>Cyanophyceae</taxon>
        <taxon>Oscillatoriophycideae</taxon>
        <taxon>Aerosakkonematales</taxon>
        <taxon>Aerosakkonemataceae</taxon>
        <taxon>Floridanema</taxon>
    </lineage>
</organism>
<dbReference type="STRING" id="454136.NIES2119_25560"/>
<dbReference type="Gene3D" id="2.160.20.10">
    <property type="entry name" value="Single-stranded right-handed beta-helix, Pectin lyase-like"/>
    <property type="match status" value="2"/>
</dbReference>
<dbReference type="InterPro" id="IPR011050">
    <property type="entry name" value="Pectin_lyase_fold/virulence"/>
</dbReference>
<evidence type="ECO:0000313" key="4">
    <source>
        <dbReference type="Proteomes" id="UP000185860"/>
    </source>
</evidence>